<protein>
    <submittedName>
        <fullName evidence="1">Uncharacterized protein</fullName>
    </submittedName>
</protein>
<evidence type="ECO:0000313" key="2">
    <source>
        <dbReference type="Proteomes" id="UP000092444"/>
    </source>
</evidence>
<dbReference type="AlphaFoldDB" id="A0A1B0G092"/>
<dbReference type="Proteomes" id="UP000092444">
    <property type="component" value="Unassembled WGS sequence"/>
</dbReference>
<evidence type="ECO:0000313" key="1">
    <source>
        <dbReference type="EnsemblMetazoa" id="GMOY006658-PA"/>
    </source>
</evidence>
<dbReference type="EnsemblMetazoa" id="GMOY006658-RA">
    <property type="protein sequence ID" value="GMOY006658-PA"/>
    <property type="gene ID" value="GMOY006658"/>
</dbReference>
<name>A0A1B0G092_GLOMM</name>
<sequence length="105" mass="11879">MKLFGDVVNFFTVLDECKIRPYVLVGLLAISKEIRKVGSSVYSEKHSLHIFYISLRQEDENCALRQIANIVEKVGQIENTVEKVGQIENIVQQPKKCANKAAKTN</sequence>
<keyword evidence="2" id="KW-1185">Reference proteome</keyword>
<proteinExistence type="predicted"/>
<organism evidence="1 2">
    <name type="scientific">Glossina morsitans morsitans</name>
    <name type="common">Savannah tsetse fly</name>
    <dbReference type="NCBI Taxonomy" id="37546"/>
    <lineage>
        <taxon>Eukaryota</taxon>
        <taxon>Metazoa</taxon>
        <taxon>Ecdysozoa</taxon>
        <taxon>Arthropoda</taxon>
        <taxon>Hexapoda</taxon>
        <taxon>Insecta</taxon>
        <taxon>Pterygota</taxon>
        <taxon>Neoptera</taxon>
        <taxon>Endopterygota</taxon>
        <taxon>Diptera</taxon>
        <taxon>Brachycera</taxon>
        <taxon>Muscomorpha</taxon>
        <taxon>Hippoboscoidea</taxon>
        <taxon>Glossinidae</taxon>
        <taxon>Glossina</taxon>
    </lineage>
</organism>
<reference evidence="1" key="1">
    <citation type="submission" date="2020-05" db="UniProtKB">
        <authorList>
            <consortium name="EnsemblMetazoa"/>
        </authorList>
    </citation>
    <scope>IDENTIFICATION</scope>
    <source>
        <strain evidence="1">Yale</strain>
    </source>
</reference>
<accession>A0A1B0G092</accession>
<dbReference type="EMBL" id="CCAG010007751">
    <property type="status" value="NOT_ANNOTATED_CDS"/>
    <property type="molecule type" value="Genomic_DNA"/>
</dbReference>